<dbReference type="InterPro" id="IPR051319">
    <property type="entry name" value="Oligoribo/pAp-PDE_c-di-AMP_PDE"/>
</dbReference>
<dbReference type="GO" id="GO:0003676">
    <property type="term" value="F:nucleic acid binding"/>
    <property type="evidence" value="ECO:0007669"/>
    <property type="project" value="InterPro"/>
</dbReference>
<dbReference type="Gene3D" id="3.40.50.720">
    <property type="entry name" value="NAD(P)-binding Rossmann-like Domain"/>
    <property type="match status" value="1"/>
</dbReference>
<evidence type="ECO:0000313" key="2">
    <source>
        <dbReference type="EMBL" id="AGK61049.1"/>
    </source>
</evidence>
<dbReference type="SUPFAM" id="SSF51735">
    <property type="entry name" value="NAD(P)-binding Rossmann-fold domains"/>
    <property type="match status" value="1"/>
</dbReference>
<dbReference type="eggNOG" id="arCOG01566">
    <property type="taxonomic scope" value="Archaea"/>
</dbReference>
<dbReference type="KEGG" id="ast:Asulf_01048"/>
<dbReference type="Proteomes" id="UP000013307">
    <property type="component" value="Chromosome"/>
</dbReference>
<dbReference type="Pfam" id="PF01368">
    <property type="entry name" value="DHH"/>
    <property type="match status" value="1"/>
</dbReference>
<dbReference type="STRING" id="387631.Asulf_01048"/>
<dbReference type="AlphaFoldDB" id="N0BBS6"/>
<dbReference type="InterPro" id="IPR003148">
    <property type="entry name" value="RCK_N"/>
</dbReference>
<dbReference type="InterPro" id="IPR038763">
    <property type="entry name" value="DHH_sf"/>
</dbReference>
<dbReference type="EMBL" id="CP005290">
    <property type="protein sequence ID" value="AGK61049.1"/>
    <property type="molecule type" value="Genomic_DNA"/>
</dbReference>
<gene>
    <name evidence="2" type="ORF">Asulf_01048</name>
</gene>
<dbReference type="PROSITE" id="PS51201">
    <property type="entry name" value="RCK_N"/>
    <property type="match status" value="1"/>
</dbReference>
<dbReference type="Pfam" id="PF02272">
    <property type="entry name" value="DHHA1"/>
    <property type="match status" value="1"/>
</dbReference>
<dbReference type="InterPro" id="IPR001667">
    <property type="entry name" value="DDH_dom"/>
</dbReference>
<dbReference type="PANTHER" id="PTHR47618">
    <property type="entry name" value="BIFUNCTIONAL OLIGORIBONUCLEASE AND PAP PHOSPHATASE NRNA"/>
    <property type="match status" value="1"/>
</dbReference>
<dbReference type="GeneID" id="15392689"/>
<dbReference type="HOGENOM" id="CLU_046377_1_1_2"/>
<dbReference type="PANTHER" id="PTHR47618:SF1">
    <property type="entry name" value="BIFUNCTIONAL OLIGORIBONUCLEASE AND PAP PHOSPHATASE NRNA"/>
    <property type="match status" value="1"/>
</dbReference>
<dbReference type="InterPro" id="IPR003156">
    <property type="entry name" value="DHHA1_dom"/>
</dbReference>
<keyword evidence="3" id="KW-1185">Reference proteome</keyword>
<dbReference type="SUPFAM" id="SSF64182">
    <property type="entry name" value="DHH phosphoesterases"/>
    <property type="match status" value="1"/>
</dbReference>
<proteinExistence type="predicted"/>
<dbReference type="GO" id="GO:0006813">
    <property type="term" value="P:potassium ion transport"/>
    <property type="evidence" value="ECO:0007669"/>
    <property type="project" value="InterPro"/>
</dbReference>
<dbReference type="Pfam" id="PF02254">
    <property type="entry name" value="TrkA_N"/>
    <property type="match status" value="1"/>
</dbReference>
<sequence>MTEISESESKTLVDKEGNKAENGDFDYLVIGCGSLGFNVLKELARRGKKALAVDSSQEKIEVLKDQDFNALIGDASNEDFLLSFDYDRISVVFILIPDFEVVKRAIKLIRNVSRSVFIIARASTGKEKEELEMLGADAVITPSYAMTRIAIETLDRIETLRRLKKFKEVLNSMKGSKLAIFTHDNPDPDALSSAMALKEIAKKLGVEADILYYGEISHQENKAMVNLLEIELVHAKDVDIYTYENFALVDSSAVGVNNSIPKDVKLNIVIDHHPAENVEADFVDIRDDVGSTATIMTNYMVEMNMVPSRMLATALFFGIKSETHEFKRNARTQDFSAAAMLYPYVDHDLIERMEGPALSYETLDVLGTAIKNREIYPPVLISFAGFISEKDAITQAADLLLKLEGISTVLVFGVVRDVIHLSARNVDVRMNIGEVLRKAFGDVGSAGGHAHAGGGQIPLGIFGEIGDKEILSKLIKEAIKRRFLQAIGIEGTSE</sequence>
<protein>
    <submittedName>
        <fullName evidence="2">Exopolyphosphatase-related protein</fullName>
    </submittedName>
</protein>
<evidence type="ECO:0000259" key="1">
    <source>
        <dbReference type="PROSITE" id="PS51201"/>
    </source>
</evidence>
<accession>N0BBS6</accession>
<dbReference type="RefSeq" id="WP_015590647.1">
    <property type="nucleotide sequence ID" value="NC_021169.1"/>
</dbReference>
<dbReference type="OrthoDB" id="350705at2157"/>
<dbReference type="Gene3D" id="3.90.1640.10">
    <property type="entry name" value="inorganic pyrophosphatase (n-terminal core)"/>
    <property type="match status" value="1"/>
</dbReference>
<evidence type="ECO:0000313" key="3">
    <source>
        <dbReference type="Proteomes" id="UP000013307"/>
    </source>
</evidence>
<dbReference type="InterPro" id="IPR036291">
    <property type="entry name" value="NAD(P)-bd_dom_sf"/>
</dbReference>
<reference evidence="2 3" key="1">
    <citation type="journal article" date="2013" name="Genome Announc.">
        <title>Complete Genome Sequence of the Thermophilic and Facultatively Chemolithoautotrophic Sulfate Reducer Archaeoglobus sulfaticallidus Strain PM70-1T.</title>
        <authorList>
            <person name="Stokke R."/>
            <person name="Hocking W.P."/>
            <person name="Steinsbu B.O."/>
            <person name="Steen I.H."/>
        </authorList>
    </citation>
    <scope>NUCLEOTIDE SEQUENCE [LARGE SCALE GENOMIC DNA]</scope>
    <source>
        <strain evidence="2">PM70-1</strain>
    </source>
</reference>
<organism evidence="2 3">
    <name type="scientific">Archaeoglobus sulfaticallidus PM70-1</name>
    <dbReference type="NCBI Taxonomy" id="387631"/>
    <lineage>
        <taxon>Archaea</taxon>
        <taxon>Methanobacteriati</taxon>
        <taxon>Methanobacteriota</taxon>
        <taxon>Archaeoglobi</taxon>
        <taxon>Archaeoglobales</taxon>
        <taxon>Archaeoglobaceae</taxon>
        <taxon>Archaeoglobus</taxon>
    </lineage>
</organism>
<name>N0BBS6_9EURY</name>
<feature type="domain" description="RCK N-terminal" evidence="1">
    <location>
        <begin position="24"/>
        <end position="140"/>
    </location>
</feature>